<proteinExistence type="predicted"/>
<name>A0ABT7P376_MYCIT</name>
<accession>A0ABT7P376</accession>
<gene>
    <name evidence="1" type="ORF">QRB35_15455</name>
</gene>
<protein>
    <submittedName>
        <fullName evidence="1">Uncharacterized protein</fullName>
    </submittedName>
</protein>
<dbReference type="EMBL" id="JASZZX010000013">
    <property type="protein sequence ID" value="MDM3927408.1"/>
    <property type="molecule type" value="Genomic_DNA"/>
</dbReference>
<dbReference type="RefSeq" id="WP_289114623.1">
    <property type="nucleotide sequence ID" value="NZ_JASZZX010000013.1"/>
</dbReference>
<reference evidence="2" key="1">
    <citation type="submission" date="2023-06" db="EMBL/GenBank/DDBJ databases">
        <title>Itaconate inhibition of nontuberculous mycobacteria.</title>
        <authorList>
            <person name="Spilker T."/>
        </authorList>
    </citation>
    <scope>NUCLEOTIDE SEQUENCE [LARGE SCALE GENOMIC DNA]</scope>
    <source>
        <strain evidence="2">FLAC1071</strain>
    </source>
</reference>
<evidence type="ECO:0000313" key="1">
    <source>
        <dbReference type="EMBL" id="MDM3927408.1"/>
    </source>
</evidence>
<sequence length="62" mass="6974">MHPERDDCGTVVDSVNPAWTPNVLTATPPDAGMVKVRWSDSADPTQLYWEYLAELWPVVEES</sequence>
<organism evidence="1 2">
    <name type="scientific">Mycobacterium intracellulare subsp. chimaera</name>
    <dbReference type="NCBI Taxonomy" id="222805"/>
    <lineage>
        <taxon>Bacteria</taxon>
        <taxon>Bacillati</taxon>
        <taxon>Actinomycetota</taxon>
        <taxon>Actinomycetes</taxon>
        <taxon>Mycobacteriales</taxon>
        <taxon>Mycobacteriaceae</taxon>
        <taxon>Mycobacterium</taxon>
        <taxon>Mycobacterium avium complex (MAC)</taxon>
    </lineage>
</organism>
<keyword evidence="2" id="KW-1185">Reference proteome</keyword>
<evidence type="ECO:0000313" key="2">
    <source>
        <dbReference type="Proteomes" id="UP001529272"/>
    </source>
</evidence>
<reference evidence="1 2" key="2">
    <citation type="submission" date="2023-06" db="EMBL/GenBank/DDBJ databases">
        <title>Itaconate inhibition of nontuberculous mycobacteria.</title>
        <authorList>
            <person name="Breen P."/>
            <person name="Zimbric M."/>
            <person name="Caverly L."/>
        </authorList>
    </citation>
    <scope>NUCLEOTIDE SEQUENCE [LARGE SCALE GENOMIC DNA]</scope>
    <source>
        <strain evidence="1 2">FLAC1071</strain>
    </source>
</reference>
<dbReference type="Proteomes" id="UP001529272">
    <property type="component" value="Unassembled WGS sequence"/>
</dbReference>
<comment type="caution">
    <text evidence="1">The sequence shown here is derived from an EMBL/GenBank/DDBJ whole genome shotgun (WGS) entry which is preliminary data.</text>
</comment>